<dbReference type="Proteomes" id="UP000304880">
    <property type="component" value="Unassembled WGS sequence"/>
</dbReference>
<name>A0A5C4R138_9RHOB</name>
<evidence type="ECO:0000313" key="1">
    <source>
        <dbReference type="EMBL" id="TNH37626.1"/>
    </source>
</evidence>
<keyword evidence="2" id="KW-1185">Reference proteome</keyword>
<comment type="caution">
    <text evidence="1">The sequence shown here is derived from an EMBL/GenBank/DDBJ whole genome shotgun (WGS) entry which is preliminary data.</text>
</comment>
<sequence length="73" mass="8211">MIPFISVSCGGAIVVTHMQRRKLQAPRVVITAKIITSSKSARIDPIQMRDGFLELMVDRKVDQAIRAMHPDHK</sequence>
<protein>
    <submittedName>
        <fullName evidence="1">Uncharacterized protein</fullName>
    </submittedName>
</protein>
<dbReference type="AlphaFoldDB" id="A0A5C4R138"/>
<gene>
    <name evidence="1" type="ORF">FHD67_19330</name>
</gene>
<dbReference type="EMBL" id="VDDC01000063">
    <property type="protein sequence ID" value="TNH37626.1"/>
    <property type="molecule type" value="Genomic_DNA"/>
</dbReference>
<organism evidence="1 2">
    <name type="scientific">Paracoccus haeundaensis</name>
    <dbReference type="NCBI Taxonomy" id="225362"/>
    <lineage>
        <taxon>Bacteria</taxon>
        <taxon>Pseudomonadati</taxon>
        <taxon>Pseudomonadota</taxon>
        <taxon>Alphaproteobacteria</taxon>
        <taxon>Rhodobacterales</taxon>
        <taxon>Paracoccaceae</taxon>
        <taxon>Paracoccus</taxon>
    </lineage>
</organism>
<dbReference type="RefSeq" id="WP_139599742.1">
    <property type="nucleotide sequence ID" value="NZ_VDDC01000063.1"/>
</dbReference>
<reference evidence="1 2" key="1">
    <citation type="submission" date="2019-06" db="EMBL/GenBank/DDBJ databases">
        <authorList>
            <person name="Li J."/>
        </authorList>
    </citation>
    <scope>NUCLEOTIDE SEQUENCE [LARGE SCALE GENOMIC DNA]</scope>
    <source>
        <strain evidence="1 2">CGMCC 1.8012</strain>
    </source>
</reference>
<evidence type="ECO:0000313" key="2">
    <source>
        <dbReference type="Proteomes" id="UP000304880"/>
    </source>
</evidence>
<proteinExistence type="predicted"/>
<accession>A0A5C4R138</accession>